<reference evidence="1" key="1">
    <citation type="journal article" date="2014" name="Int. J. Syst. Evol. Microbiol.">
        <title>Complete genome sequence of Corynebacterium casei LMG S-19264T (=DSM 44701T), isolated from a smear-ripened cheese.</title>
        <authorList>
            <consortium name="US DOE Joint Genome Institute (JGI-PGF)"/>
            <person name="Walter F."/>
            <person name="Albersmeier A."/>
            <person name="Kalinowski J."/>
            <person name="Ruckert C."/>
        </authorList>
    </citation>
    <scope>NUCLEOTIDE SEQUENCE</scope>
    <source>
        <strain evidence="1">VKM Ac-1447</strain>
    </source>
</reference>
<reference evidence="1" key="2">
    <citation type="submission" date="2023-01" db="EMBL/GenBank/DDBJ databases">
        <authorList>
            <person name="Sun Q."/>
            <person name="Evtushenko L."/>
        </authorList>
    </citation>
    <scope>NUCLEOTIDE SEQUENCE</scope>
    <source>
        <strain evidence="1">VKM Ac-1447</strain>
    </source>
</reference>
<comment type="caution">
    <text evidence="1">The sequence shown here is derived from an EMBL/GenBank/DDBJ whole genome shotgun (WGS) entry which is preliminary data.</text>
</comment>
<name>A0A9W6HDI2_9MICO</name>
<sequence length="97" mass="10378">MSDVEIYYHALTSAADAIQTRVSSAVMDNADIQGDDTGVENPAHRVVLRLEINRRLTGLHQAVLDRTGAASGVGASLSEIAARYSDLDVELTGRNQP</sequence>
<dbReference type="Proteomes" id="UP001142317">
    <property type="component" value="Unassembled WGS sequence"/>
</dbReference>
<evidence type="ECO:0000313" key="1">
    <source>
        <dbReference type="EMBL" id="GLJ78337.1"/>
    </source>
</evidence>
<protein>
    <submittedName>
        <fullName evidence="1">Uncharacterized protein</fullName>
    </submittedName>
</protein>
<accession>A0A9W6HDI2</accession>
<organism evidence="1 2">
    <name type="scientific">Microbacterium imperiale</name>
    <dbReference type="NCBI Taxonomy" id="33884"/>
    <lineage>
        <taxon>Bacteria</taxon>
        <taxon>Bacillati</taxon>
        <taxon>Actinomycetota</taxon>
        <taxon>Actinomycetes</taxon>
        <taxon>Micrococcales</taxon>
        <taxon>Microbacteriaceae</taxon>
        <taxon>Microbacterium</taxon>
    </lineage>
</organism>
<proteinExistence type="predicted"/>
<evidence type="ECO:0000313" key="2">
    <source>
        <dbReference type="Proteomes" id="UP001142317"/>
    </source>
</evidence>
<keyword evidence="2" id="KW-1185">Reference proteome</keyword>
<dbReference type="RefSeq" id="WP_210006019.1">
    <property type="nucleotide sequence ID" value="NZ_BSEO01000001.1"/>
</dbReference>
<gene>
    <name evidence="1" type="ORF">GCM10017586_00190</name>
</gene>
<dbReference type="EMBL" id="BSEO01000001">
    <property type="protein sequence ID" value="GLJ78337.1"/>
    <property type="molecule type" value="Genomic_DNA"/>
</dbReference>
<dbReference type="AlphaFoldDB" id="A0A9W6HDI2"/>